<organism evidence="2 3">
    <name type="scientific">Caldisalinibacter kiritimatiensis</name>
    <dbReference type="NCBI Taxonomy" id="1304284"/>
    <lineage>
        <taxon>Bacteria</taxon>
        <taxon>Bacillati</taxon>
        <taxon>Bacillota</taxon>
        <taxon>Tissierellia</taxon>
        <taxon>Tissierellales</taxon>
        <taxon>Thermohalobacteraceae</taxon>
        <taxon>Caldisalinibacter</taxon>
    </lineage>
</organism>
<dbReference type="EMBL" id="ARZA01000040">
    <property type="protein sequence ID" value="EOD01659.1"/>
    <property type="molecule type" value="Genomic_DNA"/>
</dbReference>
<dbReference type="PANTHER" id="PTHR35024:SF4">
    <property type="entry name" value="POLYMER-FORMING CYTOSKELETAL PROTEIN"/>
    <property type="match status" value="1"/>
</dbReference>
<reference evidence="2 3" key="1">
    <citation type="journal article" date="2015" name="Geomicrobiol. J.">
        <title>Caldisalinibacter kiritimatiensis gen. nov., sp. nov., a moderately thermohalophilic thiosulfate-reducing bacterium from a hypersaline microbial mat.</title>
        <authorList>
            <person name="Ben Hania W."/>
            <person name="Joseph M."/>
            <person name="Fiebig A."/>
            <person name="Bunk B."/>
            <person name="Klenk H.-P."/>
            <person name="Fardeau M.-L."/>
            <person name="Spring S."/>
        </authorList>
    </citation>
    <scope>NUCLEOTIDE SEQUENCE [LARGE SCALE GENOMIC DNA]</scope>
    <source>
        <strain evidence="2 3">L21-TH-D2</strain>
    </source>
</reference>
<dbReference type="Pfam" id="PF04519">
    <property type="entry name" value="Bactofilin"/>
    <property type="match status" value="1"/>
</dbReference>
<dbReference type="STRING" id="1304284.L21TH_0265"/>
<evidence type="ECO:0000256" key="1">
    <source>
        <dbReference type="ARBA" id="ARBA00044755"/>
    </source>
</evidence>
<protein>
    <recommendedName>
        <fullName evidence="4">Integral membrane protein CcmA involved in cell shape determination</fullName>
    </recommendedName>
</protein>
<dbReference type="Proteomes" id="UP000013378">
    <property type="component" value="Unassembled WGS sequence"/>
</dbReference>
<name>R1CYK3_9FIRM</name>
<evidence type="ECO:0000313" key="3">
    <source>
        <dbReference type="Proteomes" id="UP000013378"/>
    </source>
</evidence>
<evidence type="ECO:0000313" key="2">
    <source>
        <dbReference type="EMBL" id="EOD01659.1"/>
    </source>
</evidence>
<dbReference type="PANTHER" id="PTHR35024">
    <property type="entry name" value="HYPOTHETICAL CYTOSOLIC PROTEIN"/>
    <property type="match status" value="1"/>
</dbReference>
<dbReference type="eggNOG" id="COG1664">
    <property type="taxonomic scope" value="Bacteria"/>
</dbReference>
<gene>
    <name evidence="2" type="ORF">L21TH_0265</name>
</gene>
<comment type="caution">
    <text evidence="2">The sequence shown here is derived from an EMBL/GenBank/DDBJ whole genome shotgun (WGS) entry which is preliminary data.</text>
</comment>
<accession>R1CYK3</accession>
<dbReference type="RefSeq" id="WP_006307075.1">
    <property type="nucleotide sequence ID" value="NZ_ARZA01000040.1"/>
</dbReference>
<dbReference type="InterPro" id="IPR007607">
    <property type="entry name" value="BacA/B"/>
</dbReference>
<evidence type="ECO:0008006" key="4">
    <source>
        <dbReference type="Google" id="ProtNLM"/>
    </source>
</evidence>
<sequence>MFGKKEIKMDKIDTLIGRNTKLEGKITANGTIRFDGELVGDLIIEGNVIIGEEGKIKGNIKCNNGIVSGRVEGNIICKEQLRLTNTASLFGDIEVKSFIVDENAVFEGSCKMKTETNTQKNNTKKEEKTNRS</sequence>
<dbReference type="AlphaFoldDB" id="R1CYK3"/>
<proteinExistence type="inferred from homology"/>
<comment type="similarity">
    <text evidence="1">Belongs to the bactofilin family.</text>
</comment>
<keyword evidence="3" id="KW-1185">Reference proteome</keyword>